<dbReference type="RefSeq" id="WP_119089665.1">
    <property type="nucleotide sequence ID" value="NZ_QXIS01000036.1"/>
</dbReference>
<dbReference type="EMBL" id="QXIS01000036">
    <property type="protein sequence ID" value="RIE05502.1"/>
    <property type="molecule type" value="Genomic_DNA"/>
</dbReference>
<comment type="caution">
    <text evidence="1">The sequence shown here is derived from an EMBL/GenBank/DDBJ whole genome shotgun (WGS) entry which is preliminary data.</text>
</comment>
<dbReference type="AlphaFoldDB" id="A0A398CSJ3"/>
<dbReference type="OrthoDB" id="5412at2"/>
<protein>
    <submittedName>
        <fullName evidence="1">Ribonucleoside-triphosphate reductase</fullName>
    </submittedName>
</protein>
<dbReference type="Proteomes" id="UP000266328">
    <property type="component" value="Unassembled WGS sequence"/>
</dbReference>
<name>A0A398CSJ3_9BACT</name>
<reference evidence="1 2" key="1">
    <citation type="submission" date="2018-09" db="EMBL/GenBank/DDBJ databases">
        <title>Discovery and Ecogenomic Context for Candidatus Cryosericales, a Global Caldiserica Order Active in Thawing Permafrost.</title>
        <authorList>
            <person name="Martinez M.A."/>
            <person name="Woodcroft B.J."/>
            <person name="Ignacio Espinoza J.C."/>
            <person name="Zayed A."/>
            <person name="Singleton C.M."/>
            <person name="Boyd J."/>
            <person name="Li Y.-F."/>
            <person name="Purvine S."/>
            <person name="Maughan H."/>
            <person name="Hodgkins S.B."/>
            <person name="Anderson D."/>
            <person name="Sederholm M."/>
            <person name="Temperton B."/>
            <person name="Saleska S.R."/>
            <person name="Tyson G.W."/>
            <person name="Rich V.I."/>
        </authorList>
    </citation>
    <scope>NUCLEOTIDE SEQUENCE [LARGE SCALE GENOMIC DNA]</scope>
    <source>
        <strain evidence="1 2">SMC7</strain>
    </source>
</reference>
<gene>
    <name evidence="1" type="ORF">SMC7_07135</name>
</gene>
<evidence type="ECO:0000313" key="1">
    <source>
        <dbReference type="EMBL" id="RIE05502.1"/>
    </source>
</evidence>
<sequence length="152" mass="17451">MGMKEEFLSKKFSFPGSFLEQRDRSLLLTSIIAERKVFLSKKVLTYRCRVKVNDSEKKVYFFEILDERGSGITMGSGDDETFSTPGFGFKVEKYNTTNGTRRGTIEEQSVLFGKNYTYSFNWNEVKDFATETASKFGYQIEFVLGEGALQKK</sequence>
<organism evidence="1 2">
    <name type="scientific">Candidatus Cryosericum terrychapinii</name>
    <dbReference type="NCBI Taxonomy" id="2290919"/>
    <lineage>
        <taxon>Bacteria</taxon>
        <taxon>Pseudomonadati</taxon>
        <taxon>Caldisericota/Cryosericota group</taxon>
        <taxon>Candidatus Cryosericota</taxon>
        <taxon>Candidatus Cryosericia</taxon>
        <taxon>Candidatus Cryosericales</taxon>
        <taxon>Candidatus Cryosericaceae</taxon>
        <taxon>Candidatus Cryosericum</taxon>
    </lineage>
</organism>
<evidence type="ECO:0000313" key="2">
    <source>
        <dbReference type="Proteomes" id="UP000266328"/>
    </source>
</evidence>
<proteinExistence type="predicted"/>
<keyword evidence="2" id="KW-1185">Reference proteome</keyword>
<accession>A0A398CSJ3</accession>